<dbReference type="GO" id="GO:0046872">
    <property type="term" value="F:metal ion binding"/>
    <property type="evidence" value="ECO:0007669"/>
    <property type="project" value="InterPro"/>
</dbReference>
<keyword evidence="4" id="KW-0170">Cobalt</keyword>
<evidence type="ECO:0000256" key="4">
    <source>
        <dbReference type="ARBA" id="ARBA00023285"/>
    </source>
</evidence>
<protein>
    <submittedName>
        <fullName evidence="6">Methionine synthase</fullName>
    </submittedName>
</protein>
<evidence type="ECO:0000313" key="7">
    <source>
        <dbReference type="Proteomes" id="UP000267250"/>
    </source>
</evidence>
<reference evidence="6 7" key="1">
    <citation type="submission" date="2016-07" db="EMBL/GenBank/DDBJ databases">
        <title>Genome and transcriptome analysis of iron-reducing fermentative bacteria Anoxybacter fermentans.</title>
        <authorList>
            <person name="Zeng X."/>
            <person name="Shao Z."/>
        </authorList>
    </citation>
    <scope>NUCLEOTIDE SEQUENCE [LARGE SCALE GENOMIC DNA]</scope>
    <source>
        <strain evidence="6 7">DY22613</strain>
    </source>
</reference>
<dbReference type="SUPFAM" id="SSF51703">
    <property type="entry name" value="Cobalamin (vitamin B12)-dependent enzymes"/>
    <property type="match status" value="1"/>
</dbReference>
<name>A0A3S9SXH2_9FIRM</name>
<dbReference type="OrthoDB" id="5756833at2"/>
<evidence type="ECO:0000313" key="6">
    <source>
        <dbReference type="EMBL" id="AZR72985.1"/>
    </source>
</evidence>
<evidence type="ECO:0000256" key="1">
    <source>
        <dbReference type="ARBA" id="ARBA00001922"/>
    </source>
</evidence>
<dbReference type="InterPro" id="IPR016176">
    <property type="entry name" value="Cbl-dep_enz_cat"/>
</dbReference>
<organism evidence="6 7">
    <name type="scientific">Anoxybacter fermentans</name>
    <dbReference type="NCBI Taxonomy" id="1323375"/>
    <lineage>
        <taxon>Bacteria</taxon>
        <taxon>Bacillati</taxon>
        <taxon>Bacillota</taxon>
        <taxon>Clostridia</taxon>
        <taxon>Halanaerobiales</taxon>
        <taxon>Anoxybacter</taxon>
    </lineage>
</organism>
<keyword evidence="2" id="KW-0846">Cobalamin</keyword>
<accession>A0A3S9SXH2</accession>
<comment type="cofactor">
    <cofactor evidence="1">
        <name>adenosylcob(III)alamin</name>
        <dbReference type="ChEBI" id="CHEBI:18408"/>
    </cofactor>
</comment>
<proteinExistence type="predicted"/>
<evidence type="ECO:0000259" key="5">
    <source>
        <dbReference type="PROSITE" id="PS51332"/>
    </source>
</evidence>
<dbReference type="InterPro" id="IPR006158">
    <property type="entry name" value="Cobalamin-bd"/>
</dbReference>
<dbReference type="Proteomes" id="UP000267250">
    <property type="component" value="Chromosome"/>
</dbReference>
<keyword evidence="7" id="KW-1185">Reference proteome</keyword>
<dbReference type="InterPro" id="IPR036724">
    <property type="entry name" value="Cobalamin-bd_sf"/>
</dbReference>
<evidence type="ECO:0000256" key="2">
    <source>
        <dbReference type="ARBA" id="ARBA00022628"/>
    </source>
</evidence>
<sequence length="545" mass="60247">MRPLILGAALGNCVHVGGVLNFLRLAEDVGYRTKFLGPAVSIKDLIGAIIESEPEMVAVGYRLTPETGFKLFNELKNAVLEAGLTKPRYIFGGTIPVAKEAAKVGLFERIFTGEEGLDEIIAFLKGEDRKEGAESYPDNLVDRIKAKAPFPVIRHHFGLPSLEETIAGIEKIAEAKVLDVISLGPDQNAQESFFRPEEMDPKQSGAGGVPIRTEDDLRAIYKASRRGNYPLLRCYSGTRDLLKMAEMLKETINNAWCAVPLSWYNQLDGRGPRPVAAAIAENQQVMKWHGERNIPVEVNEAHHWSLRDAHDTIAVVMAYLAAYNAKKMGVKDYVAQYMFNTPPGTSGVMDLAKMLAKKELITSLEDENFKVYTQVRAGLSSFPVDMDMAKGQLNSSTYLAMALKPDIVHVVAYCEADHAATPDDIIESCKMVRQVIQNCLFGLPDMTCDPRVQERKKELLNEAQVLLNAIKKLGQASGSKDDPFTDPENLAHAIKIGLLDAPHLKGNPNAKGALMTKMVNGACYAYDFTRDHIITEEERIKKIIF</sequence>
<dbReference type="RefSeq" id="WP_127016320.1">
    <property type="nucleotide sequence ID" value="NZ_CP016379.1"/>
</dbReference>
<feature type="domain" description="B12-binding" evidence="5">
    <location>
        <begin position="2"/>
        <end position="131"/>
    </location>
</feature>
<dbReference type="SUPFAM" id="SSF52242">
    <property type="entry name" value="Cobalamin (vitamin B12)-binding domain"/>
    <property type="match status" value="1"/>
</dbReference>
<dbReference type="AlphaFoldDB" id="A0A3S9SXH2"/>
<keyword evidence="3" id="KW-0413">Isomerase</keyword>
<dbReference type="Gene3D" id="3.40.50.280">
    <property type="entry name" value="Cobalamin-binding domain"/>
    <property type="match status" value="1"/>
</dbReference>
<gene>
    <name evidence="6" type="ORF">BBF96_06000</name>
</gene>
<dbReference type="GO" id="GO:0031419">
    <property type="term" value="F:cobalamin binding"/>
    <property type="evidence" value="ECO:0007669"/>
    <property type="project" value="UniProtKB-KW"/>
</dbReference>
<dbReference type="PROSITE" id="PS51332">
    <property type="entry name" value="B12_BINDING"/>
    <property type="match status" value="1"/>
</dbReference>
<dbReference type="Gene3D" id="3.20.20.240">
    <property type="entry name" value="Methylmalonyl-CoA mutase"/>
    <property type="match status" value="1"/>
</dbReference>
<dbReference type="KEGG" id="aft:BBF96_06000"/>
<dbReference type="EMBL" id="CP016379">
    <property type="protein sequence ID" value="AZR72985.1"/>
    <property type="molecule type" value="Genomic_DNA"/>
</dbReference>
<evidence type="ECO:0000256" key="3">
    <source>
        <dbReference type="ARBA" id="ARBA00023235"/>
    </source>
</evidence>
<dbReference type="GO" id="GO:0016853">
    <property type="term" value="F:isomerase activity"/>
    <property type="evidence" value="ECO:0007669"/>
    <property type="project" value="UniProtKB-KW"/>
</dbReference>